<organism evidence="1 2">
    <name type="scientific">Cryptococcus floricola</name>
    <dbReference type="NCBI Taxonomy" id="2591691"/>
    <lineage>
        <taxon>Eukaryota</taxon>
        <taxon>Fungi</taxon>
        <taxon>Dikarya</taxon>
        <taxon>Basidiomycota</taxon>
        <taxon>Agaricomycotina</taxon>
        <taxon>Tremellomycetes</taxon>
        <taxon>Tremellales</taxon>
        <taxon>Cryptococcaceae</taxon>
        <taxon>Cryptococcus</taxon>
    </lineage>
</organism>
<sequence length="417" mass="47166">MSSPQSSDTRSELLATNVLVDGCFPTLIATDDGHQKHVTSPVIDAHPFVKSFRSDGHGGEVSVPVPIEVTQAATEYMGMVGRVFERLQAEPPLPQWDETIEAFQEYTDRAQTRQQNLLSEIMPQVYASRDAWPFTCRIHANVEEFLDNGGQLFGLDDQPMEPSDYAHRLTRAVKSAENLNLLSQVSRKTIKIVFTTQLTEPLTLVKNDPDSNNNEGEDIGPMDGWELFYPKGRVECQVTDDSPEWIKRNKAAQEAYRQKIIEAIDIPADLGTSVDLTVATTADAFVEYTKIYEHLLFKEAAYTTADQVSFKEGETHRVGAPSIDTDDAEMDIDEKEGIVEGHLVRAVWIDPSMFAVLTGQQPEGREFYSKKYSDYEASIKEGLDQMWREFRQTRNEVDDFVPSEAREWGTWTHLSDW</sequence>
<dbReference type="Proteomes" id="UP000322245">
    <property type="component" value="Unassembled WGS sequence"/>
</dbReference>
<evidence type="ECO:0000313" key="1">
    <source>
        <dbReference type="EMBL" id="TYJ53271.1"/>
    </source>
</evidence>
<gene>
    <name evidence="1" type="ORF">B9479_006085</name>
</gene>
<comment type="caution">
    <text evidence="1">The sequence shown here is derived from an EMBL/GenBank/DDBJ whole genome shotgun (WGS) entry which is preliminary data.</text>
</comment>
<accession>A0A5D3ASU0</accession>
<evidence type="ECO:0000313" key="2">
    <source>
        <dbReference type="Proteomes" id="UP000322245"/>
    </source>
</evidence>
<dbReference type="AlphaFoldDB" id="A0A5D3ASU0"/>
<name>A0A5D3ASU0_9TREE</name>
<dbReference type="EMBL" id="NIDF01000095">
    <property type="protein sequence ID" value="TYJ53271.1"/>
    <property type="molecule type" value="Genomic_DNA"/>
</dbReference>
<protein>
    <submittedName>
        <fullName evidence="1">Uncharacterized protein</fullName>
    </submittedName>
</protein>
<reference evidence="1 2" key="1">
    <citation type="submission" date="2017-05" db="EMBL/GenBank/DDBJ databases">
        <title>The Genome Sequence of Tsuchiyaea wingfieldii DSM 27421.</title>
        <authorList>
            <person name="Cuomo C."/>
            <person name="Passer A."/>
            <person name="Billmyre B."/>
            <person name="Heitman J."/>
        </authorList>
    </citation>
    <scope>NUCLEOTIDE SEQUENCE [LARGE SCALE GENOMIC DNA]</scope>
    <source>
        <strain evidence="1 2">DSM 27421</strain>
    </source>
</reference>
<keyword evidence="2" id="KW-1185">Reference proteome</keyword>
<proteinExistence type="predicted"/>